<evidence type="ECO:0000313" key="3">
    <source>
        <dbReference type="EMBL" id="MDC0710824.1"/>
    </source>
</evidence>
<reference evidence="3 4" key="1">
    <citation type="submission" date="2022-11" db="EMBL/GenBank/DDBJ databases">
        <title>Minimal conservation of predation-associated metabolite biosynthetic gene clusters underscores biosynthetic potential of Myxococcota including descriptions for ten novel species: Archangium lansinium sp. nov., Myxococcus landrumus sp. nov., Nannocystis bai.</title>
        <authorList>
            <person name="Ahearne A."/>
            <person name="Stevens C."/>
            <person name="Dowd S."/>
        </authorList>
    </citation>
    <scope>NUCLEOTIDE SEQUENCE [LARGE SCALE GENOMIC DNA]</scope>
    <source>
        <strain evidence="3 4">NCWAL01</strain>
    </source>
</reference>
<dbReference type="EMBL" id="JAQNDM010000002">
    <property type="protein sequence ID" value="MDC0710824.1"/>
    <property type="molecule type" value="Genomic_DNA"/>
</dbReference>
<name>A0ABT5DB52_9BACT</name>
<dbReference type="Pfam" id="PF05685">
    <property type="entry name" value="Uma2"/>
    <property type="match status" value="1"/>
</dbReference>
<evidence type="ECO:0000256" key="1">
    <source>
        <dbReference type="SAM" id="MobiDB-lite"/>
    </source>
</evidence>
<evidence type="ECO:0000313" key="4">
    <source>
        <dbReference type="Proteomes" id="UP001221838"/>
    </source>
</evidence>
<protein>
    <submittedName>
        <fullName evidence="3">Uma2 family endonuclease</fullName>
    </submittedName>
</protein>
<dbReference type="InterPro" id="IPR011335">
    <property type="entry name" value="Restrct_endonuc-II-like"/>
</dbReference>
<feature type="region of interest" description="Disordered" evidence="1">
    <location>
        <begin position="231"/>
        <end position="283"/>
    </location>
</feature>
<keyword evidence="3" id="KW-0378">Hydrolase</keyword>
<proteinExistence type="predicted"/>
<feature type="region of interest" description="Disordered" evidence="1">
    <location>
        <begin position="1"/>
        <end position="26"/>
    </location>
</feature>
<dbReference type="GO" id="GO:0004519">
    <property type="term" value="F:endonuclease activity"/>
    <property type="evidence" value="ECO:0007669"/>
    <property type="project" value="UniProtKB-KW"/>
</dbReference>
<dbReference type="Gene3D" id="3.90.1570.10">
    <property type="entry name" value="tt1808, chain A"/>
    <property type="match status" value="1"/>
</dbReference>
<dbReference type="SUPFAM" id="SSF52980">
    <property type="entry name" value="Restriction endonuclease-like"/>
    <property type="match status" value="1"/>
</dbReference>
<dbReference type="InterPro" id="IPR008538">
    <property type="entry name" value="Uma2"/>
</dbReference>
<keyword evidence="4" id="KW-1185">Reference proteome</keyword>
<keyword evidence="3" id="KW-0255">Endonuclease</keyword>
<dbReference type="RefSeq" id="WP_272140625.1">
    <property type="nucleotide sequence ID" value="NZ_JAQNDM010000002.1"/>
</dbReference>
<keyword evidence="3" id="KW-0540">Nuclease</keyword>
<sequence length="299" mass="34862">MERQNPDNPGAFPQAPSQEEWDAMDEEARARVLNSLPGEVTWEEMAPPEGDRHFQAKVRALDALRGYFTRQKRRVYLAAELPVYYPAKKRFAPDLLAVLDVETHERDRWVVSAEGKGLDFVLEVHVGGDRKKDSELNVERYAQFGIPEYFVYDRARQRLFGWRLPASGAKAYMPILAQHGRYASEQLGLELQIEDGRLRFWAGHAPLLESDEFISRLEHLMAAIQLRADEETRRAEEEAQRAQEEAQRAQEEAQRAQEEAQRRQDMEHRLAEETRRREEAERRLAEVQAALERLEKNQR</sequence>
<comment type="caution">
    <text evidence="3">The sequence shown here is derived from an EMBL/GenBank/DDBJ whole genome shotgun (WGS) entry which is preliminary data.</text>
</comment>
<dbReference type="PANTHER" id="PTHR33352:SF3">
    <property type="entry name" value="SLR1612 PROTEIN"/>
    <property type="match status" value="1"/>
</dbReference>
<gene>
    <name evidence="3" type="ORF">POL68_20280</name>
</gene>
<dbReference type="InterPro" id="IPR012296">
    <property type="entry name" value="Nuclease_put_TT1808"/>
</dbReference>
<dbReference type="CDD" id="cd06260">
    <property type="entry name" value="DUF820-like"/>
    <property type="match status" value="1"/>
</dbReference>
<dbReference type="Proteomes" id="UP001221838">
    <property type="component" value="Unassembled WGS sequence"/>
</dbReference>
<organism evidence="3 4">
    <name type="scientific">Stigmatella ashevillensis</name>
    <dbReference type="NCBI Taxonomy" id="2995309"/>
    <lineage>
        <taxon>Bacteria</taxon>
        <taxon>Pseudomonadati</taxon>
        <taxon>Myxococcota</taxon>
        <taxon>Myxococcia</taxon>
        <taxon>Myxococcales</taxon>
        <taxon>Cystobacterineae</taxon>
        <taxon>Archangiaceae</taxon>
        <taxon>Stigmatella</taxon>
    </lineage>
</organism>
<evidence type="ECO:0000259" key="2">
    <source>
        <dbReference type="Pfam" id="PF05685"/>
    </source>
</evidence>
<feature type="domain" description="Putative restriction endonuclease" evidence="2">
    <location>
        <begin position="43"/>
        <end position="189"/>
    </location>
</feature>
<accession>A0ABT5DB52</accession>
<dbReference type="PANTHER" id="PTHR33352">
    <property type="entry name" value="SLR1095 PROTEIN"/>
    <property type="match status" value="1"/>
</dbReference>